<dbReference type="PANTHER" id="PTHR30616:SF2">
    <property type="entry name" value="PURINE NUCLEOSIDE PHOSPHORYLASE LACC1"/>
    <property type="match status" value="1"/>
</dbReference>
<keyword evidence="3" id="KW-0808">Transferase</keyword>
<evidence type="ECO:0000256" key="3">
    <source>
        <dbReference type="ARBA" id="ARBA00022679"/>
    </source>
</evidence>
<evidence type="ECO:0000256" key="9">
    <source>
        <dbReference type="ARBA" id="ARBA00049893"/>
    </source>
</evidence>
<comment type="catalytic activity">
    <reaction evidence="9">
        <text>S-methyl-5'-thioadenosine + phosphate = 5-(methylsulfanyl)-alpha-D-ribose 1-phosphate + adenine</text>
        <dbReference type="Rhea" id="RHEA:11852"/>
        <dbReference type="ChEBI" id="CHEBI:16708"/>
        <dbReference type="ChEBI" id="CHEBI:17509"/>
        <dbReference type="ChEBI" id="CHEBI:43474"/>
        <dbReference type="ChEBI" id="CHEBI:58533"/>
        <dbReference type="EC" id="2.4.2.28"/>
    </reaction>
    <physiologicalReaction direction="left-to-right" evidence="9">
        <dbReference type="Rhea" id="RHEA:11853"/>
    </physiologicalReaction>
</comment>
<comment type="caution">
    <text evidence="12">The sequence shown here is derived from an EMBL/GenBank/DDBJ whole genome shotgun (WGS) entry which is preliminary data.</text>
</comment>
<evidence type="ECO:0000256" key="8">
    <source>
        <dbReference type="ARBA" id="ARBA00048968"/>
    </source>
</evidence>
<evidence type="ECO:0000256" key="4">
    <source>
        <dbReference type="ARBA" id="ARBA00022723"/>
    </source>
</evidence>
<evidence type="ECO:0000256" key="5">
    <source>
        <dbReference type="ARBA" id="ARBA00022801"/>
    </source>
</evidence>
<reference evidence="12 13" key="3">
    <citation type="submission" date="2022-01" db="EMBL/GenBank/DDBJ databases">
        <authorList>
            <person name="Zhou L.Y."/>
        </authorList>
    </citation>
    <scope>NUCLEOTIDE SEQUENCE [LARGE SCALE GENOMIC DNA]</scope>
    <source>
        <strain evidence="12 13">TLK-CK17</strain>
    </source>
</reference>
<dbReference type="EMBL" id="JAKJPO010000004">
    <property type="protein sequence ID" value="MCF7222030.1"/>
    <property type="molecule type" value="Genomic_DNA"/>
</dbReference>
<comment type="catalytic activity">
    <reaction evidence="8">
        <text>adenosine + phosphate = alpha-D-ribose 1-phosphate + adenine</text>
        <dbReference type="Rhea" id="RHEA:27642"/>
        <dbReference type="ChEBI" id="CHEBI:16335"/>
        <dbReference type="ChEBI" id="CHEBI:16708"/>
        <dbReference type="ChEBI" id="CHEBI:43474"/>
        <dbReference type="ChEBI" id="CHEBI:57720"/>
        <dbReference type="EC" id="2.4.2.1"/>
    </reaction>
    <physiologicalReaction direction="left-to-right" evidence="8">
        <dbReference type="Rhea" id="RHEA:27643"/>
    </physiologicalReaction>
</comment>
<dbReference type="InterPro" id="IPR003730">
    <property type="entry name" value="Cu_polyphenol_OxRdtase"/>
</dbReference>
<keyword evidence="4" id="KW-0479">Metal-binding</keyword>
<dbReference type="Proteomes" id="UP001430796">
    <property type="component" value="Unassembled WGS sequence"/>
</dbReference>
<dbReference type="PANTHER" id="PTHR30616">
    <property type="entry name" value="UNCHARACTERIZED PROTEIN YFIH"/>
    <property type="match status" value="1"/>
</dbReference>
<dbReference type="NCBIfam" id="TIGR00726">
    <property type="entry name" value="peptidoglycan editing factor PgeF"/>
    <property type="match status" value="1"/>
</dbReference>
<name>A0ABS9HUI4_9GAMM</name>
<dbReference type="SUPFAM" id="SSF64438">
    <property type="entry name" value="CNF1/YfiH-like putative cysteine hydrolases"/>
    <property type="match status" value="1"/>
</dbReference>
<keyword evidence="6" id="KW-0862">Zinc</keyword>
<dbReference type="RefSeq" id="WP_237054448.1">
    <property type="nucleotide sequence ID" value="NZ_JAKJPO010000004.1"/>
</dbReference>
<comment type="catalytic activity">
    <reaction evidence="7">
        <text>adenosine + H2O + H(+) = inosine + NH4(+)</text>
        <dbReference type="Rhea" id="RHEA:24408"/>
        <dbReference type="ChEBI" id="CHEBI:15377"/>
        <dbReference type="ChEBI" id="CHEBI:15378"/>
        <dbReference type="ChEBI" id="CHEBI:16335"/>
        <dbReference type="ChEBI" id="CHEBI:17596"/>
        <dbReference type="ChEBI" id="CHEBI:28938"/>
        <dbReference type="EC" id="3.5.4.4"/>
    </reaction>
    <physiologicalReaction direction="left-to-right" evidence="7">
        <dbReference type="Rhea" id="RHEA:24409"/>
    </physiologicalReaction>
</comment>
<comment type="catalytic activity">
    <reaction evidence="1">
        <text>inosine + phosphate = alpha-D-ribose 1-phosphate + hypoxanthine</text>
        <dbReference type="Rhea" id="RHEA:27646"/>
        <dbReference type="ChEBI" id="CHEBI:17368"/>
        <dbReference type="ChEBI" id="CHEBI:17596"/>
        <dbReference type="ChEBI" id="CHEBI:43474"/>
        <dbReference type="ChEBI" id="CHEBI:57720"/>
        <dbReference type="EC" id="2.4.2.1"/>
    </reaction>
    <physiologicalReaction direction="left-to-right" evidence="1">
        <dbReference type="Rhea" id="RHEA:27647"/>
    </physiologicalReaction>
</comment>
<keyword evidence="5" id="KW-0378">Hydrolase</keyword>
<evidence type="ECO:0000256" key="10">
    <source>
        <dbReference type="RuleBase" id="RU361274"/>
    </source>
</evidence>
<dbReference type="Pfam" id="PF02578">
    <property type="entry name" value="Cu-oxidase_4"/>
    <property type="match status" value="1"/>
</dbReference>
<evidence type="ECO:0000256" key="6">
    <source>
        <dbReference type="ARBA" id="ARBA00022833"/>
    </source>
</evidence>
<evidence type="ECO:0000256" key="2">
    <source>
        <dbReference type="ARBA" id="ARBA00007353"/>
    </source>
</evidence>
<comment type="similarity">
    <text evidence="2 10">Belongs to the purine nucleoside phosphorylase YfiH/LACC1 family.</text>
</comment>
<evidence type="ECO:0000313" key="13">
    <source>
        <dbReference type="Proteomes" id="UP001430796"/>
    </source>
</evidence>
<evidence type="ECO:0000256" key="7">
    <source>
        <dbReference type="ARBA" id="ARBA00047989"/>
    </source>
</evidence>
<feature type="region of interest" description="Disordered" evidence="11">
    <location>
        <begin position="87"/>
        <end position="108"/>
    </location>
</feature>
<evidence type="ECO:0000313" key="12">
    <source>
        <dbReference type="EMBL" id="MCF7222030.1"/>
    </source>
</evidence>
<proteinExistence type="inferred from homology"/>
<sequence length="291" mass="30878">MNASAPSPLPWLDADWPAPPGVRALTTLRHGAGVSPPPFDRFNLGSRCGDEPAHALANRAALAELAGLPSAPRWLRQVHGVEVVRFAGGSHPRPSPVRDRGTREAGAGFLSPLPQAGYDWSDGAGEPEADAAVTSEAGVVLAIQTADCLPVLFCADDGSEVAGAHAGWRGLAEGVLEATVAAMRTPPARLLAWLGPAAGPQAYEVGVDVRDAFVSRERADAAAFTDTRERHWRVDLYRLARRRLQAAGLAVSRIHGGGLCTISDPERFFSHRRDRRTGRMASLIWIEAAGA</sequence>
<gene>
    <name evidence="12" type="primary">pgeF</name>
    <name evidence="12" type="ORF">L3V18_09570</name>
</gene>
<reference evidence="12 13" key="1">
    <citation type="submission" date="2022-01" db="EMBL/GenBank/DDBJ databases">
        <title>Lysobacter chinensis sp. nov., a bacterium isolated from cow dung compost.</title>
        <authorList>
            <person name="Liu Y."/>
        </authorList>
    </citation>
    <scope>NUCLEOTIDE SEQUENCE [LARGE SCALE GENOMIC DNA]</scope>
    <source>
        <strain evidence="12 13">TLK-CK17</strain>
    </source>
</reference>
<reference evidence="13" key="2">
    <citation type="submission" date="2022-01" db="EMBL/GenBank/DDBJ databases">
        <title>Lysobacter chinensis sp. nov., a bacterium isolated from cow dung compost.</title>
        <authorList>
            <person name="Zhou L.Y."/>
        </authorList>
    </citation>
    <scope>NUCLEOTIDE SEQUENCE [LARGE SCALE GENOMIC DNA]</scope>
    <source>
        <strain evidence="13">TLK-CK17</strain>
    </source>
</reference>
<dbReference type="InterPro" id="IPR011324">
    <property type="entry name" value="Cytotoxic_necrot_fac-like_cat"/>
</dbReference>
<dbReference type="Gene3D" id="3.60.140.10">
    <property type="entry name" value="CNF1/YfiH-like putative cysteine hydrolases"/>
    <property type="match status" value="1"/>
</dbReference>
<evidence type="ECO:0000256" key="11">
    <source>
        <dbReference type="SAM" id="MobiDB-lite"/>
    </source>
</evidence>
<accession>A0ABS9HUI4</accession>
<organism evidence="12 13">
    <name type="scientific">Marilutibacter chinensis</name>
    <dbReference type="NCBI Taxonomy" id="2912247"/>
    <lineage>
        <taxon>Bacteria</taxon>
        <taxon>Pseudomonadati</taxon>
        <taxon>Pseudomonadota</taxon>
        <taxon>Gammaproteobacteria</taxon>
        <taxon>Lysobacterales</taxon>
        <taxon>Lysobacteraceae</taxon>
        <taxon>Marilutibacter</taxon>
    </lineage>
</organism>
<dbReference type="InterPro" id="IPR038371">
    <property type="entry name" value="Cu_polyphenol_OxRdtase_sf"/>
</dbReference>
<protein>
    <recommendedName>
        <fullName evidence="10">Purine nucleoside phosphorylase</fullName>
    </recommendedName>
</protein>
<evidence type="ECO:0000256" key="1">
    <source>
        <dbReference type="ARBA" id="ARBA00000553"/>
    </source>
</evidence>
<dbReference type="CDD" id="cd16833">
    <property type="entry name" value="YfiH"/>
    <property type="match status" value="1"/>
</dbReference>
<keyword evidence="13" id="KW-1185">Reference proteome</keyword>